<feature type="transmembrane region" description="Helical" evidence="1">
    <location>
        <begin position="48"/>
        <end position="71"/>
    </location>
</feature>
<accession>A0AAV0G2W9</accession>
<evidence type="ECO:0000313" key="3">
    <source>
        <dbReference type="Proteomes" id="UP001152523"/>
    </source>
</evidence>
<dbReference type="EMBL" id="CAMAPF010001038">
    <property type="protein sequence ID" value="CAH9142187.1"/>
    <property type="molecule type" value="Genomic_DNA"/>
</dbReference>
<keyword evidence="1" id="KW-0472">Membrane</keyword>
<evidence type="ECO:0000313" key="2">
    <source>
        <dbReference type="EMBL" id="CAH9142187.1"/>
    </source>
</evidence>
<gene>
    <name evidence="2" type="ORF">CEPIT_LOCUS39709</name>
</gene>
<keyword evidence="3" id="KW-1185">Reference proteome</keyword>
<keyword evidence="1" id="KW-0812">Transmembrane</keyword>
<organism evidence="2 3">
    <name type="scientific">Cuscuta epithymum</name>
    <dbReference type="NCBI Taxonomy" id="186058"/>
    <lineage>
        <taxon>Eukaryota</taxon>
        <taxon>Viridiplantae</taxon>
        <taxon>Streptophyta</taxon>
        <taxon>Embryophyta</taxon>
        <taxon>Tracheophyta</taxon>
        <taxon>Spermatophyta</taxon>
        <taxon>Magnoliopsida</taxon>
        <taxon>eudicotyledons</taxon>
        <taxon>Gunneridae</taxon>
        <taxon>Pentapetalae</taxon>
        <taxon>asterids</taxon>
        <taxon>lamiids</taxon>
        <taxon>Solanales</taxon>
        <taxon>Convolvulaceae</taxon>
        <taxon>Cuscuteae</taxon>
        <taxon>Cuscuta</taxon>
        <taxon>Cuscuta subgen. Cuscuta</taxon>
    </lineage>
</organism>
<dbReference type="AlphaFoldDB" id="A0AAV0G2W9"/>
<protein>
    <submittedName>
        <fullName evidence="2">Uncharacterized protein</fullName>
    </submittedName>
</protein>
<comment type="caution">
    <text evidence="2">The sequence shown here is derived from an EMBL/GenBank/DDBJ whole genome shotgun (WGS) entry which is preliminary data.</text>
</comment>
<evidence type="ECO:0000256" key="1">
    <source>
        <dbReference type="SAM" id="Phobius"/>
    </source>
</evidence>
<dbReference type="Proteomes" id="UP001152523">
    <property type="component" value="Unassembled WGS sequence"/>
</dbReference>
<name>A0AAV0G2W9_9ASTE</name>
<sequence>MQVTLFGESKFRLNLSVFSRKCIVSKGEIPMCVIGKLLRQLLDIRESLGCVVLMLLAVGVHGISICVSGILQLQSFWVSSYLEFSTFWHACDFHFPVLRNRQQRSSQLK</sequence>
<reference evidence="2" key="1">
    <citation type="submission" date="2022-07" db="EMBL/GenBank/DDBJ databases">
        <authorList>
            <person name="Macas J."/>
            <person name="Novak P."/>
            <person name="Neumann P."/>
        </authorList>
    </citation>
    <scope>NUCLEOTIDE SEQUENCE</scope>
</reference>
<proteinExistence type="predicted"/>
<keyword evidence="1" id="KW-1133">Transmembrane helix</keyword>